<gene>
    <name evidence="4" type="ORF">GCM10011487_66400</name>
</gene>
<keyword evidence="1 2" id="KW-0238">DNA-binding</keyword>
<dbReference type="SUPFAM" id="SSF46689">
    <property type="entry name" value="Homeodomain-like"/>
    <property type="match status" value="1"/>
</dbReference>
<accession>A0A829YN13</accession>
<keyword evidence="5" id="KW-1185">Reference proteome</keyword>
<feature type="domain" description="HTH tetR-type" evidence="3">
    <location>
        <begin position="34"/>
        <end position="94"/>
    </location>
</feature>
<dbReference type="InterPro" id="IPR009057">
    <property type="entry name" value="Homeodomain-like_sf"/>
</dbReference>
<dbReference type="GO" id="GO:0000976">
    <property type="term" value="F:transcription cis-regulatory region binding"/>
    <property type="evidence" value="ECO:0007669"/>
    <property type="project" value="TreeGrafter"/>
</dbReference>
<dbReference type="AlphaFoldDB" id="A0A829YN13"/>
<evidence type="ECO:0000313" key="5">
    <source>
        <dbReference type="Proteomes" id="UP000445000"/>
    </source>
</evidence>
<sequence>MPDRRMIERNSEIQKHRCMARTKRAPAGAAKAKRLDATAWVDAGLDLLARAGVEAVRIDELARVLTVTKGSFYWHFEDRAHLLRSMLDQWRRKATLAVIERVESSGSPAQRLRELLELPVRASGTKRGQNLELAIRLWANHDPGAAAAIEEIDQHRLSYVASQLRASGVPDARVGARAFLLYAFVLAESFISPAAASPVVTSAALKRLGNELIESDISL</sequence>
<dbReference type="GO" id="GO:0003700">
    <property type="term" value="F:DNA-binding transcription factor activity"/>
    <property type="evidence" value="ECO:0007669"/>
    <property type="project" value="TreeGrafter"/>
</dbReference>
<evidence type="ECO:0000256" key="2">
    <source>
        <dbReference type="PROSITE-ProRule" id="PRU00335"/>
    </source>
</evidence>
<dbReference type="PROSITE" id="PS50977">
    <property type="entry name" value="HTH_TETR_2"/>
    <property type="match status" value="1"/>
</dbReference>
<comment type="caution">
    <text evidence="4">The sequence shown here is derived from an EMBL/GenBank/DDBJ whole genome shotgun (WGS) entry which is preliminary data.</text>
</comment>
<name>A0A829YN13_9GAMM</name>
<evidence type="ECO:0000259" key="3">
    <source>
        <dbReference type="PROSITE" id="PS50977"/>
    </source>
</evidence>
<protein>
    <recommendedName>
        <fullName evidence="3">HTH tetR-type domain-containing protein</fullName>
    </recommendedName>
</protein>
<feature type="DNA-binding region" description="H-T-H motif" evidence="2">
    <location>
        <begin position="57"/>
        <end position="76"/>
    </location>
</feature>
<dbReference type="Gene3D" id="1.10.357.10">
    <property type="entry name" value="Tetracycline Repressor, domain 2"/>
    <property type="match status" value="1"/>
</dbReference>
<evidence type="ECO:0000256" key="1">
    <source>
        <dbReference type="ARBA" id="ARBA00023125"/>
    </source>
</evidence>
<dbReference type="Pfam" id="PF00440">
    <property type="entry name" value="TetR_N"/>
    <property type="match status" value="1"/>
</dbReference>
<dbReference type="Proteomes" id="UP000445000">
    <property type="component" value="Unassembled WGS sequence"/>
</dbReference>
<dbReference type="EMBL" id="BLJN01000009">
    <property type="protein sequence ID" value="GFE84640.1"/>
    <property type="molecule type" value="Genomic_DNA"/>
</dbReference>
<dbReference type="InterPro" id="IPR001647">
    <property type="entry name" value="HTH_TetR"/>
</dbReference>
<dbReference type="InterPro" id="IPR050109">
    <property type="entry name" value="HTH-type_TetR-like_transc_reg"/>
</dbReference>
<reference evidence="5" key="1">
    <citation type="submission" date="2020-01" db="EMBL/GenBank/DDBJ databases">
        <title>'Steroidobacter agaridevorans' sp. nov., agar-degrading bacteria isolated from rhizosphere soils.</title>
        <authorList>
            <person name="Ikenaga M."/>
            <person name="Kataoka M."/>
            <person name="Murouchi A."/>
            <person name="Katsuragi S."/>
            <person name="Sakai M."/>
        </authorList>
    </citation>
    <scope>NUCLEOTIDE SEQUENCE [LARGE SCALE GENOMIC DNA]</scope>
    <source>
        <strain evidence="5">YU21-B</strain>
    </source>
</reference>
<dbReference type="PANTHER" id="PTHR30055:SF239">
    <property type="entry name" value="TRANSCRIPTIONAL REGULATORY PROTEIN"/>
    <property type="match status" value="1"/>
</dbReference>
<organism evidence="4 5">
    <name type="scientific">Steroidobacter agaridevorans</name>
    <dbReference type="NCBI Taxonomy" id="2695856"/>
    <lineage>
        <taxon>Bacteria</taxon>
        <taxon>Pseudomonadati</taxon>
        <taxon>Pseudomonadota</taxon>
        <taxon>Gammaproteobacteria</taxon>
        <taxon>Steroidobacterales</taxon>
        <taxon>Steroidobacteraceae</taxon>
        <taxon>Steroidobacter</taxon>
    </lineage>
</organism>
<evidence type="ECO:0000313" key="4">
    <source>
        <dbReference type="EMBL" id="GFE84640.1"/>
    </source>
</evidence>
<dbReference type="PANTHER" id="PTHR30055">
    <property type="entry name" value="HTH-TYPE TRANSCRIPTIONAL REGULATOR RUTR"/>
    <property type="match status" value="1"/>
</dbReference>
<proteinExistence type="predicted"/>